<sequence length="147" mass="16575">MALWSPFLVSSTERVVNGKIFSFLRTYSPSHFENGTWNTGGGCNRTRPVGRDEIVDESGPTYRNIQVEEIGIAGEESGNSFGVVDVTEIMSMRRDGHPGVHTGNKWMKGYNDCIHWCLPGPVDVWNELLFELIKRQIRISSETEVQL</sequence>
<keyword evidence="4" id="KW-1185">Reference proteome</keyword>
<evidence type="ECO:0000256" key="1">
    <source>
        <dbReference type="ARBA" id="ARBA00007727"/>
    </source>
</evidence>
<dbReference type="PANTHER" id="PTHR32285:SF28">
    <property type="entry name" value="XYLOGLUCAN O-ACETYLTRANSFERASE 2"/>
    <property type="match status" value="1"/>
</dbReference>
<dbReference type="OrthoDB" id="630188at2759"/>
<dbReference type="InterPro" id="IPR026057">
    <property type="entry name" value="TBL_C"/>
</dbReference>
<dbReference type="EMBL" id="BMAC01000547">
    <property type="protein sequence ID" value="GFP98901.1"/>
    <property type="molecule type" value="Genomic_DNA"/>
</dbReference>
<proteinExistence type="inferred from homology"/>
<comment type="similarity">
    <text evidence="1">Belongs to the PC-esterase family. TBL subfamily.</text>
</comment>
<reference evidence="3" key="1">
    <citation type="submission" date="2020-07" db="EMBL/GenBank/DDBJ databases">
        <title>Ethylene signaling mediates host invasion by parasitic plants.</title>
        <authorList>
            <person name="Yoshida S."/>
        </authorList>
    </citation>
    <scope>NUCLEOTIDE SEQUENCE</scope>
    <source>
        <strain evidence="3">Okayama</strain>
    </source>
</reference>
<dbReference type="GO" id="GO:0016413">
    <property type="term" value="F:O-acetyltransferase activity"/>
    <property type="evidence" value="ECO:0007669"/>
    <property type="project" value="InterPro"/>
</dbReference>
<organism evidence="3 4">
    <name type="scientific">Phtheirospermum japonicum</name>
    <dbReference type="NCBI Taxonomy" id="374723"/>
    <lineage>
        <taxon>Eukaryota</taxon>
        <taxon>Viridiplantae</taxon>
        <taxon>Streptophyta</taxon>
        <taxon>Embryophyta</taxon>
        <taxon>Tracheophyta</taxon>
        <taxon>Spermatophyta</taxon>
        <taxon>Magnoliopsida</taxon>
        <taxon>eudicotyledons</taxon>
        <taxon>Gunneridae</taxon>
        <taxon>Pentapetalae</taxon>
        <taxon>asterids</taxon>
        <taxon>lamiids</taxon>
        <taxon>Lamiales</taxon>
        <taxon>Orobanchaceae</taxon>
        <taxon>Orobanchaceae incertae sedis</taxon>
        <taxon>Phtheirospermum</taxon>
    </lineage>
</organism>
<dbReference type="GO" id="GO:0005794">
    <property type="term" value="C:Golgi apparatus"/>
    <property type="evidence" value="ECO:0007669"/>
    <property type="project" value="TreeGrafter"/>
</dbReference>
<dbReference type="PANTHER" id="PTHR32285">
    <property type="entry name" value="PROTEIN TRICHOME BIREFRINGENCE-LIKE 9-RELATED"/>
    <property type="match status" value="1"/>
</dbReference>
<protein>
    <submittedName>
        <fullName evidence="3">Protein altered xyloglucan 4-like</fullName>
    </submittedName>
</protein>
<feature type="domain" description="Trichome birefringence-like C-terminal" evidence="2">
    <location>
        <begin position="16"/>
        <end position="131"/>
    </location>
</feature>
<evidence type="ECO:0000313" key="4">
    <source>
        <dbReference type="Proteomes" id="UP000653305"/>
    </source>
</evidence>
<dbReference type="Proteomes" id="UP000653305">
    <property type="component" value="Unassembled WGS sequence"/>
</dbReference>
<accession>A0A830CXH8</accession>
<comment type="caution">
    <text evidence="3">The sequence shown here is derived from an EMBL/GenBank/DDBJ whole genome shotgun (WGS) entry which is preliminary data.</text>
</comment>
<gene>
    <name evidence="3" type="ORF">PHJA_002034000</name>
</gene>
<dbReference type="AlphaFoldDB" id="A0A830CXH8"/>
<dbReference type="InterPro" id="IPR029962">
    <property type="entry name" value="TBL"/>
</dbReference>
<name>A0A830CXH8_9LAMI</name>
<evidence type="ECO:0000313" key="3">
    <source>
        <dbReference type="EMBL" id="GFP98901.1"/>
    </source>
</evidence>
<dbReference type="Pfam" id="PF13839">
    <property type="entry name" value="PC-Esterase"/>
    <property type="match status" value="1"/>
</dbReference>
<evidence type="ECO:0000259" key="2">
    <source>
        <dbReference type="Pfam" id="PF13839"/>
    </source>
</evidence>